<dbReference type="SUPFAM" id="SSF46785">
    <property type="entry name" value="Winged helix' DNA-binding domain"/>
    <property type="match status" value="1"/>
</dbReference>
<keyword evidence="1" id="KW-0805">Transcription regulation</keyword>
<protein>
    <submittedName>
        <fullName evidence="5">GntR family transcriptional repressor for pyruvate dehydrogenase complex/GntR family L-lactate dehydrogenase operon transcriptional regulator</fullName>
    </submittedName>
</protein>
<dbReference type="GO" id="GO:0003677">
    <property type="term" value="F:DNA binding"/>
    <property type="evidence" value="ECO:0007669"/>
    <property type="project" value="UniProtKB-KW"/>
</dbReference>
<dbReference type="PANTHER" id="PTHR43537:SF1">
    <property type="entry name" value="GLC OPERON TRANSCRIPTIONAL ACTIVATOR"/>
    <property type="match status" value="1"/>
</dbReference>
<evidence type="ECO:0000313" key="5">
    <source>
        <dbReference type="EMBL" id="TCK07416.1"/>
    </source>
</evidence>
<gene>
    <name evidence="5" type="ORF">CLV83_2283</name>
</gene>
<dbReference type="InterPro" id="IPR011711">
    <property type="entry name" value="GntR_C"/>
</dbReference>
<dbReference type="Pfam" id="PF07729">
    <property type="entry name" value="FCD"/>
    <property type="match status" value="1"/>
</dbReference>
<name>A0A4V2PE27_9GAMM</name>
<feature type="domain" description="HTH gntR-type" evidence="4">
    <location>
        <begin position="10"/>
        <end position="78"/>
    </location>
</feature>
<evidence type="ECO:0000256" key="1">
    <source>
        <dbReference type="ARBA" id="ARBA00023015"/>
    </source>
</evidence>
<dbReference type="Pfam" id="PF00392">
    <property type="entry name" value="GntR"/>
    <property type="match status" value="1"/>
</dbReference>
<dbReference type="AlphaFoldDB" id="A0A4V2PE27"/>
<comment type="caution">
    <text evidence="5">The sequence shown here is derived from an EMBL/GenBank/DDBJ whole genome shotgun (WGS) entry which is preliminary data.</text>
</comment>
<dbReference type="SMART" id="SM00895">
    <property type="entry name" value="FCD"/>
    <property type="match status" value="1"/>
</dbReference>
<keyword evidence="5" id="KW-0670">Pyruvate</keyword>
<dbReference type="InterPro" id="IPR036390">
    <property type="entry name" value="WH_DNA-bd_sf"/>
</dbReference>
<dbReference type="InterPro" id="IPR008920">
    <property type="entry name" value="TF_FadR/GntR_C"/>
</dbReference>
<dbReference type="Gene3D" id="1.10.10.10">
    <property type="entry name" value="Winged helix-like DNA-binding domain superfamily/Winged helix DNA-binding domain"/>
    <property type="match status" value="1"/>
</dbReference>
<keyword evidence="6" id="KW-1185">Reference proteome</keyword>
<dbReference type="SMART" id="SM00345">
    <property type="entry name" value="HTH_GNTR"/>
    <property type="match status" value="1"/>
</dbReference>
<dbReference type="Proteomes" id="UP000294546">
    <property type="component" value="Unassembled WGS sequence"/>
</dbReference>
<organism evidence="5 6">
    <name type="scientific">Marinobacterium mangrovicola</name>
    <dbReference type="NCBI Taxonomy" id="1476959"/>
    <lineage>
        <taxon>Bacteria</taxon>
        <taxon>Pseudomonadati</taxon>
        <taxon>Pseudomonadota</taxon>
        <taxon>Gammaproteobacteria</taxon>
        <taxon>Oceanospirillales</taxon>
        <taxon>Oceanospirillaceae</taxon>
        <taxon>Marinobacterium</taxon>
    </lineage>
</organism>
<evidence type="ECO:0000256" key="2">
    <source>
        <dbReference type="ARBA" id="ARBA00023125"/>
    </source>
</evidence>
<evidence type="ECO:0000259" key="4">
    <source>
        <dbReference type="PROSITE" id="PS50949"/>
    </source>
</evidence>
<evidence type="ECO:0000256" key="3">
    <source>
        <dbReference type="ARBA" id="ARBA00023163"/>
    </source>
</evidence>
<evidence type="ECO:0000313" key="6">
    <source>
        <dbReference type="Proteomes" id="UP000294546"/>
    </source>
</evidence>
<proteinExistence type="predicted"/>
<dbReference type="OrthoDB" id="5450856at2"/>
<dbReference type="InterPro" id="IPR000524">
    <property type="entry name" value="Tscrpt_reg_HTH_GntR"/>
</dbReference>
<dbReference type="CDD" id="cd07377">
    <property type="entry name" value="WHTH_GntR"/>
    <property type="match status" value="1"/>
</dbReference>
<dbReference type="PROSITE" id="PS50949">
    <property type="entry name" value="HTH_GNTR"/>
    <property type="match status" value="1"/>
</dbReference>
<reference evidence="5 6" key="1">
    <citation type="submission" date="2019-03" db="EMBL/GenBank/DDBJ databases">
        <title>Genomic Encyclopedia of Archaeal and Bacterial Type Strains, Phase II (KMG-II): from individual species to whole genera.</title>
        <authorList>
            <person name="Goeker M."/>
        </authorList>
    </citation>
    <scope>NUCLEOTIDE SEQUENCE [LARGE SCALE GENOMIC DNA]</scope>
    <source>
        <strain evidence="5 6">DSM 27697</strain>
    </source>
</reference>
<keyword evidence="2" id="KW-0238">DNA-binding</keyword>
<dbReference type="SUPFAM" id="SSF48008">
    <property type="entry name" value="GntR ligand-binding domain-like"/>
    <property type="match status" value="1"/>
</dbReference>
<dbReference type="PANTHER" id="PTHR43537">
    <property type="entry name" value="TRANSCRIPTIONAL REGULATOR, GNTR FAMILY"/>
    <property type="match status" value="1"/>
</dbReference>
<dbReference type="GO" id="GO:0003700">
    <property type="term" value="F:DNA-binding transcription factor activity"/>
    <property type="evidence" value="ECO:0007669"/>
    <property type="project" value="InterPro"/>
</dbReference>
<sequence length="236" mass="26809">MSTVKKTKRATRSDELYEQLLGMIASTQLAPGERLPSERRLAAGQGLSREMVRKATTRLQAVGFVDVSQGRANRVANLVEPHLSLPLEGLGDDLAFQLQVLEVRAFLEGECAWYCSTRASDEELALLAEEYARLYERGQRETTLARAKADLQFHTQIARYSHHLLLVSFSQIFYERYFNAIYGVLSRTLKKFGRYPEGIRGQHADIHRAIQARDAETARRVARDHILYTRGLLEAD</sequence>
<keyword evidence="3" id="KW-0804">Transcription</keyword>
<dbReference type="EMBL" id="SMFU01000008">
    <property type="protein sequence ID" value="TCK07416.1"/>
    <property type="molecule type" value="Genomic_DNA"/>
</dbReference>
<dbReference type="PRINTS" id="PR00035">
    <property type="entry name" value="HTHGNTR"/>
</dbReference>
<dbReference type="RefSeq" id="WP_132291991.1">
    <property type="nucleotide sequence ID" value="NZ_SMFU01000008.1"/>
</dbReference>
<accession>A0A4V2PE27</accession>
<dbReference type="InterPro" id="IPR036388">
    <property type="entry name" value="WH-like_DNA-bd_sf"/>
</dbReference>
<dbReference type="Gene3D" id="1.20.120.530">
    <property type="entry name" value="GntR ligand-binding domain-like"/>
    <property type="match status" value="1"/>
</dbReference>